<evidence type="ECO:0000256" key="4">
    <source>
        <dbReference type="ARBA" id="ARBA00022839"/>
    </source>
</evidence>
<evidence type="ECO:0000256" key="8">
    <source>
        <dbReference type="SAM" id="MobiDB-lite"/>
    </source>
</evidence>
<dbReference type="EMBL" id="CP060714">
    <property type="protein sequence ID" value="QNN55404.1"/>
    <property type="molecule type" value="Genomic_DNA"/>
</dbReference>
<name>A0A7G9RIH9_9BURK</name>
<dbReference type="SMART" id="SM00474">
    <property type="entry name" value="35EXOc"/>
    <property type="match status" value="1"/>
</dbReference>
<gene>
    <name evidence="10" type="ORF">H9K76_12010</name>
</gene>
<reference evidence="10 11" key="1">
    <citation type="submission" date="2020-08" db="EMBL/GenBank/DDBJ databases">
        <title>Genome sequence of Diaphorobacter ruginosibacter DSM 27467T.</title>
        <authorList>
            <person name="Hyun D.-W."/>
            <person name="Bae J.-W."/>
        </authorList>
    </citation>
    <scope>NUCLEOTIDE SEQUENCE [LARGE SCALE GENOMIC DNA]</scope>
    <source>
        <strain evidence="10 11">DSM 27467</strain>
    </source>
</reference>
<evidence type="ECO:0000313" key="11">
    <source>
        <dbReference type="Proteomes" id="UP000515811"/>
    </source>
</evidence>
<keyword evidence="3" id="KW-0378">Hydrolase</keyword>
<dbReference type="InterPro" id="IPR051132">
    <property type="entry name" value="3-5_Exonuclease_domain"/>
</dbReference>
<keyword evidence="11" id="KW-1185">Reference proteome</keyword>
<keyword evidence="1" id="KW-0540">Nuclease</keyword>
<dbReference type="KEGG" id="drg:H9K76_12010"/>
<dbReference type="InterPro" id="IPR012337">
    <property type="entry name" value="RNaseH-like_sf"/>
</dbReference>
<keyword evidence="4 10" id="KW-0269">Exonuclease</keyword>
<dbReference type="Gene3D" id="3.30.420.10">
    <property type="entry name" value="Ribonuclease H-like superfamily/Ribonuclease H"/>
    <property type="match status" value="1"/>
</dbReference>
<evidence type="ECO:0000313" key="10">
    <source>
        <dbReference type="EMBL" id="QNN55404.1"/>
    </source>
</evidence>
<keyword evidence="5" id="KW-0460">Magnesium</keyword>
<dbReference type="GO" id="GO:0006139">
    <property type="term" value="P:nucleobase-containing compound metabolic process"/>
    <property type="evidence" value="ECO:0007669"/>
    <property type="project" value="InterPro"/>
</dbReference>
<dbReference type="Pfam" id="PF01612">
    <property type="entry name" value="DNA_pol_A_exo1"/>
    <property type="match status" value="1"/>
</dbReference>
<dbReference type="SUPFAM" id="SSF53098">
    <property type="entry name" value="Ribonuclease H-like"/>
    <property type="match status" value="1"/>
</dbReference>
<dbReference type="RefSeq" id="WP_187595677.1">
    <property type="nucleotide sequence ID" value="NZ_CP060714.1"/>
</dbReference>
<dbReference type="CDD" id="cd06141">
    <property type="entry name" value="WRN_exo"/>
    <property type="match status" value="1"/>
</dbReference>
<keyword evidence="2" id="KW-0479">Metal-binding</keyword>
<evidence type="ECO:0000256" key="7">
    <source>
        <dbReference type="ARBA" id="ARBA00042761"/>
    </source>
</evidence>
<dbReference type="GO" id="GO:0008408">
    <property type="term" value="F:3'-5' exonuclease activity"/>
    <property type="evidence" value="ECO:0007669"/>
    <property type="project" value="InterPro"/>
</dbReference>
<dbReference type="GO" id="GO:0003676">
    <property type="term" value="F:nucleic acid binding"/>
    <property type="evidence" value="ECO:0007669"/>
    <property type="project" value="InterPro"/>
</dbReference>
<organism evidence="10 11">
    <name type="scientific">Diaphorobacter ruginosibacter</name>
    <dbReference type="NCBI Taxonomy" id="1715720"/>
    <lineage>
        <taxon>Bacteria</taxon>
        <taxon>Pseudomonadati</taxon>
        <taxon>Pseudomonadota</taxon>
        <taxon>Betaproteobacteria</taxon>
        <taxon>Burkholderiales</taxon>
        <taxon>Comamonadaceae</taxon>
        <taxon>Diaphorobacter</taxon>
    </lineage>
</organism>
<evidence type="ECO:0000256" key="6">
    <source>
        <dbReference type="ARBA" id="ARBA00040531"/>
    </source>
</evidence>
<dbReference type="InterPro" id="IPR002562">
    <property type="entry name" value="3'-5'_exonuclease_dom"/>
</dbReference>
<dbReference type="Proteomes" id="UP000515811">
    <property type="component" value="Chromosome"/>
</dbReference>
<dbReference type="PANTHER" id="PTHR13620:SF109">
    <property type="entry name" value="3'-5' EXONUCLEASE"/>
    <property type="match status" value="1"/>
</dbReference>
<evidence type="ECO:0000256" key="1">
    <source>
        <dbReference type="ARBA" id="ARBA00022722"/>
    </source>
</evidence>
<protein>
    <recommendedName>
        <fullName evidence="6">3'-5' exonuclease</fullName>
    </recommendedName>
    <alternativeName>
        <fullName evidence="7">Werner Syndrome-like exonuclease</fullName>
    </alternativeName>
</protein>
<evidence type="ECO:0000259" key="9">
    <source>
        <dbReference type="SMART" id="SM00474"/>
    </source>
</evidence>
<proteinExistence type="predicted"/>
<evidence type="ECO:0000256" key="3">
    <source>
        <dbReference type="ARBA" id="ARBA00022801"/>
    </source>
</evidence>
<feature type="region of interest" description="Disordered" evidence="8">
    <location>
        <begin position="200"/>
        <end position="228"/>
    </location>
</feature>
<dbReference type="AlphaFoldDB" id="A0A7G9RIH9"/>
<dbReference type="InterPro" id="IPR036397">
    <property type="entry name" value="RNaseH_sf"/>
</dbReference>
<evidence type="ECO:0000256" key="2">
    <source>
        <dbReference type="ARBA" id="ARBA00022723"/>
    </source>
</evidence>
<feature type="domain" description="3'-5' exonuclease" evidence="9">
    <location>
        <begin position="26"/>
        <end position="205"/>
    </location>
</feature>
<dbReference type="GO" id="GO:0046872">
    <property type="term" value="F:metal ion binding"/>
    <property type="evidence" value="ECO:0007669"/>
    <property type="project" value="UniProtKB-KW"/>
</dbReference>
<sequence>MVRRKAPTKDESALLPPFAALPDQAIHVPSSDAEFEQAREALIQASVLGFDTESKPLFQVGAKDTGPHVVQFATVDAAWLLQTHHAAAQAITREILGNPRILKVGFGLDNDRHQLQGRLQVEMQNVLDLDRVFKRHGFGASTGVRAAIAMVLGQSLRKSKKVTTSNWANPRLSDSQRRYAANDAHAAAMVHAHLPAWEALQPPVQAQRPPRPPRPAVDAGNSISERRM</sequence>
<accession>A0A7G9RIH9</accession>
<dbReference type="PANTHER" id="PTHR13620">
    <property type="entry name" value="3-5 EXONUCLEASE"/>
    <property type="match status" value="1"/>
</dbReference>
<evidence type="ECO:0000256" key="5">
    <source>
        <dbReference type="ARBA" id="ARBA00022842"/>
    </source>
</evidence>